<dbReference type="GO" id="GO:0003677">
    <property type="term" value="F:DNA binding"/>
    <property type="evidence" value="ECO:0007669"/>
    <property type="project" value="UniProtKB-UniRule"/>
</dbReference>
<evidence type="ECO:0000256" key="1">
    <source>
        <dbReference type="ARBA" id="ARBA00023125"/>
    </source>
</evidence>
<keyword evidence="3 4" id="KW-0539">Nucleus</keyword>
<sequence length="225" mass="26216">MNKIPIERLLNPVHQEFPHEKLKNINNKLLALCSKLPSENEQFEKDKAELEKILPSLNILIRECGSSKEDQKMVHRIHQLSSVFSLLLNEVSELKSKRSQFRRSKPKYHLPYAAALGNTGKEGMVFNIVTQDTLNSARRSNKTYRGHRLPKHITRLLESWFNRNIEHPYLQTSSMKELMVETKLSGPQIKNWVSNRRRKEKSLTISFEVSELVKESKQGTEELNE</sequence>
<dbReference type="EMBL" id="BDGX01000025">
    <property type="protein sequence ID" value="GAV50581.1"/>
    <property type="molecule type" value="Genomic_DNA"/>
</dbReference>
<dbReference type="SMART" id="SM00389">
    <property type="entry name" value="HOX"/>
    <property type="match status" value="1"/>
</dbReference>
<dbReference type="EMBL" id="KT694301">
    <property type="protein sequence ID" value="AMK38007.1"/>
    <property type="molecule type" value="Genomic_DNA"/>
</dbReference>
<keyword evidence="1 4" id="KW-0238">DNA-binding</keyword>
<dbReference type="CDD" id="cd00086">
    <property type="entry name" value="homeodomain"/>
    <property type="match status" value="1"/>
</dbReference>
<dbReference type="GO" id="GO:0006355">
    <property type="term" value="P:regulation of DNA-templated transcription"/>
    <property type="evidence" value="ECO:0007669"/>
    <property type="project" value="InterPro"/>
</dbReference>
<reference evidence="6" key="1">
    <citation type="journal article" date="2016" name="PLoS ONE">
        <title>Chimeric Sex-Determining Chromosomal Regions and Dysregulation of Cell-Type Identity in a Sterile Zygosaccharomyces Allodiploid Yeast.</title>
        <authorList>
            <person name="Bizzarri M."/>
            <person name="Giudici P."/>
            <person name="Cassanelli S."/>
            <person name="Solieri L."/>
        </authorList>
    </citation>
    <scope>NUCLEOTIDE SEQUENCE</scope>
    <source>
        <strain evidence="6">ATCC 42981</strain>
    </source>
</reference>
<dbReference type="eggNOG" id="KOG0773">
    <property type="taxonomic scope" value="Eukaryota"/>
</dbReference>
<dbReference type="Proteomes" id="UP000187013">
    <property type="component" value="Unassembled WGS sequence"/>
</dbReference>
<evidence type="ECO:0000313" key="10">
    <source>
        <dbReference type="Proteomes" id="UP000187013"/>
    </source>
</evidence>
<evidence type="ECO:0000256" key="4">
    <source>
        <dbReference type="PROSITE-ProRule" id="PRU00108"/>
    </source>
</evidence>
<dbReference type="Gene3D" id="1.10.10.60">
    <property type="entry name" value="Homeodomain-like"/>
    <property type="match status" value="1"/>
</dbReference>
<evidence type="ECO:0000313" key="7">
    <source>
        <dbReference type="EMBL" id="BAX02941.1"/>
    </source>
</evidence>
<dbReference type="InterPro" id="IPR001356">
    <property type="entry name" value="HD"/>
</dbReference>
<feature type="domain" description="Homeobox" evidence="5">
    <location>
        <begin position="140"/>
        <end position="203"/>
    </location>
</feature>
<evidence type="ECO:0000256" key="3">
    <source>
        <dbReference type="ARBA" id="ARBA00023242"/>
    </source>
</evidence>
<dbReference type="EMBL" id="BDGX01000045">
    <property type="protein sequence ID" value="GAV55364.1"/>
    <property type="molecule type" value="Genomic_DNA"/>
</dbReference>
<evidence type="ECO:0000313" key="9">
    <source>
        <dbReference type="EMBL" id="GAV55364.1"/>
    </source>
</evidence>
<evidence type="ECO:0000259" key="5">
    <source>
        <dbReference type="PROSITE" id="PS50071"/>
    </source>
</evidence>
<evidence type="ECO:0000313" key="8">
    <source>
        <dbReference type="EMBL" id="GAV50581.1"/>
    </source>
</evidence>
<organism evidence="6">
    <name type="scientific">Zygosaccharomyces rouxii</name>
    <dbReference type="NCBI Taxonomy" id="4956"/>
    <lineage>
        <taxon>Eukaryota</taxon>
        <taxon>Fungi</taxon>
        <taxon>Dikarya</taxon>
        <taxon>Ascomycota</taxon>
        <taxon>Saccharomycotina</taxon>
        <taxon>Saccharomycetes</taxon>
        <taxon>Saccharomycetales</taxon>
        <taxon>Saccharomycetaceae</taxon>
        <taxon>Zygosaccharomyces</taxon>
    </lineage>
</organism>
<dbReference type="GO" id="GO:0005634">
    <property type="term" value="C:nucleus"/>
    <property type="evidence" value="ECO:0007669"/>
    <property type="project" value="UniProtKB-SubCell"/>
</dbReference>
<dbReference type="EMBL" id="LC221838">
    <property type="protein sequence ID" value="BAX02941.1"/>
    <property type="molecule type" value="Genomic_DNA"/>
</dbReference>
<comment type="subcellular location">
    <subcellularLocation>
        <location evidence="4">Nucleus</location>
    </subcellularLocation>
</comment>
<reference evidence="7" key="3">
    <citation type="submission" date="2017-03" db="EMBL/GenBank/DDBJ databases">
        <title>Mating-type like locus of allodiploid Zygosaccharomyces rouxii NBRC1876.</title>
        <authorList>
            <person name="Watanabe J."/>
        </authorList>
    </citation>
    <scope>NUCLEOTIDE SEQUENCE</scope>
    <source>
        <strain evidence="7">NBRC 1876</strain>
    </source>
</reference>
<evidence type="ECO:0000313" key="6">
    <source>
        <dbReference type="EMBL" id="AMK38007.1"/>
    </source>
</evidence>
<dbReference type="InterPro" id="IPR008422">
    <property type="entry name" value="KN_HD"/>
</dbReference>
<protein>
    <submittedName>
        <fullName evidence="6">Alpha2 copy 1 transcriptional factor</fullName>
    </submittedName>
    <submittedName>
        <fullName evidence="7">Alpha2 transcriptional factor</fullName>
    </submittedName>
</protein>
<dbReference type="SUPFAM" id="SSF46689">
    <property type="entry name" value="Homeodomain-like"/>
    <property type="match status" value="1"/>
</dbReference>
<reference evidence="8 10" key="2">
    <citation type="submission" date="2016-08" db="EMBL/GenBank/DDBJ databases">
        <title>Draft genome sequence of allopolyploid Zygosaccharomyces rouxii.</title>
        <authorList>
            <person name="Watanabe J."/>
            <person name="Uehara K."/>
            <person name="Mogi Y."/>
            <person name="Tsukioka Y."/>
        </authorList>
    </citation>
    <scope>NUCLEOTIDE SEQUENCE [LARGE SCALE GENOMIC DNA]</scope>
    <source>
        <strain evidence="8 10">NBRC 110957</strain>
    </source>
</reference>
<gene>
    <name evidence="6" type="primary">alpha2</name>
    <name evidence="9" type="ORF">ZYGR_0AS06880</name>
    <name evidence="8" type="ORF">ZYGR_0Y00230</name>
</gene>
<dbReference type="PROSITE" id="PS50071">
    <property type="entry name" value="HOMEOBOX_2"/>
    <property type="match status" value="1"/>
</dbReference>
<accession>A0A140DD82</accession>
<keyword evidence="2 4" id="KW-0371">Homeobox</keyword>
<proteinExistence type="predicted"/>
<name>A0A140DD82_ZYGRO</name>
<feature type="DNA-binding region" description="Homeobox" evidence="4">
    <location>
        <begin position="142"/>
        <end position="204"/>
    </location>
</feature>
<evidence type="ECO:0000256" key="2">
    <source>
        <dbReference type="ARBA" id="ARBA00023155"/>
    </source>
</evidence>
<dbReference type="InterPro" id="IPR009057">
    <property type="entry name" value="Homeodomain-like_sf"/>
</dbReference>
<dbReference type="OrthoDB" id="4069986at2759"/>
<dbReference type="AlphaFoldDB" id="A0A140DD82"/>
<dbReference type="Pfam" id="PF05920">
    <property type="entry name" value="Homeobox_KN"/>
    <property type="match status" value="1"/>
</dbReference>